<dbReference type="GO" id="GO:0016020">
    <property type="term" value="C:membrane"/>
    <property type="evidence" value="ECO:0007669"/>
    <property type="project" value="UniProtKB-SubCell"/>
</dbReference>
<comment type="subcellular location">
    <subcellularLocation>
        <location evidence="1">Membrane</location>
    </subcellularLocation>
</comment>
<evidence type="ECO:0000313" key="9">
    <source>
        <dbReference type="EMBL" id="JAT50831.1"/>
    </source>
</evidence>
<dbReference type="EMBL" id="GDJX01017105">
    <property type="protein sequence ID" value="JAT50831.1"/>
    <property type="molecule type" value="Transcribed_RNA"/>
</dbReference>
<reference evidence="9" key="1">
    <citation type="submission" date="2015-07" db="EMBL/GenBank/DDBJ databases">
        <title>Transcriptome Assembly of Anthurium amnicola.</title>
        <authorList>
            <person name="Suzuki J."/>
        </authorList>
    </citation>
    <scope>NUCLEOTIDE SEQUENCE</scope>
</reference>
<evidence type="ECO:0000259" key="8">
    <source>
        <dbReference type="PROSITE" id="PS50939"/>
    </source>
</evidence>
<dbReference type="PANTHER" id="PTHR23130">
    <property type="entry name" value="CYTOCHROME B561 AND DOMON DOMAIN-CONTAINING PROTEIN"/>
    <property type="match status" value="1"/>
</dbReference>
<dbReference type="PROSITE" id="PS50939">
    <property type="entry name" value="CYTOCHROME_B561"/>
    <property type="match status" value="1"/>
</dbReference>
<keyword evidence="2" id="KW-0813">Transport</keyword>
<keyword evidence="5 7" id="KW-1133">Transmembrane helix</keyword>
<dbReference type="PANTHER" id="PTHR23130:SF60">
    <property type="entry name" value="CYTOCHROME B561 AND DOMON DOMAIN-CONTAINING PROTEIN"/>
    <property type="match status" value="1"/>
</dbReference>
<proteinExistence type="predicted"/>
<keyword evidence="6 7" id="KW-0472">Membrane</keyword>
<evidence type="ECO:0000256" key="4">
    <source>
        <dbReference type="ARBA" id="ARBA00022982"/>
    </source>
</evidence>
<evidence type="ECO:0000256" key="2">
    <source>
        <dbReference type="ARBA" id="ARBA00022448"/>
    </source>
</evidence>
<sequence length="148" mass="15694">MAGFTLGTAGFAIGLRLGSASPGVVYGLHRKLGASAFAMGALQTLAILFRPKTTHKFRKYWKSYHHFVGYACVVLAVVNVFQGFEVMGLGGSYAELGYCLALSSLLGACVALEVNAWVVFCRKAKEEKMRREGVVVESHAGAKGSGSG</sequence>
<dbReference type="CDD" id="cd08760">
    <property type="entry name" value="Cyt_b561_FRRS1_like"/>
    <property type="match status" value="1"/>
</dbReference>
<dbReference type="Pfam" id="PF03188">
    <property type="entry name" value="Cytochrom_B561"/>
    <property type="match status" value="1"/>
</dbReference>
<dbReference type="AlphaFoldDB" id="A0A1D1Y872"/>
<name>A0A1D1Y872_9ARAE</name>
<evidence type="ECO:0000256" key="3">
    <source>
        <dbReference type="ARBA" id="ARBA00022692"/>
    </source>
</evidence>
<protein>
    <submittedName>
        <fullName evidence="9">Ferric-chelate reductase 1</fullName>
    </submittedName>
</protein>
<evidence type="ECO:0000256" key="5">
    <source>
        <dbReference type="ARBA" id="ARBA00022989"/>
    </source>
</evidence>
<evidence type="ECO:0000256" key="6">
    <source>
        <dbReference type="ARBA" id="ARBA00023136"/>
    </source>
</evidence>
<feature type="transmembrane region" description="Helical" evidence="7">
    <location>
        <begin position="61"/>
        <end position="81"/>
    </location>
</feature>
<feature type="transmembrane region" description="Helical" evidence="7">
    <location>
        <begin position="101"/>
        <end position="121"/>
    </location>
</feature>
<organism evidence="9">
    <name type="scientific">Anthurium amnicola</name>
    <dbReference type="NCBI Taxonomy" id="1678845"/>
    <lineage>
        <taxon>Eukaryota</taxon>
        <taxon>Viridiplantae</taxon>
        <taxon>Streptophyta</taxon>
        <taxon>Embryophyta</taxon>
        <taxon>Tracheophyta</taxon>
        <taxon>Spermatophyta</taxon>
        <taxon>Magnoliopsida</taxon>
        <taxon>Liliopsida</taxon>
        <taxon>Araceae</taxon>
        <taxon>Pothoideae</taxon>
        <taxon>Potheae</taxon>
        <taxon>Anthurium</taxon>
    </lineage>
</organism>
<feature type="transmembrane region" description="Helical" evidence="7">
    <location>
        <begin position="30"/>
        <end position="49"/>
    </location>
</feature>
<keyword evidence="3 7" id="KW-0812">Transmembrane</keyword>
<dbReference type="Gene3D" id="1.20.120.1770">
    <property type="match status" value="1"/>
</dbReference>
<feature type="domain" description="Cytochrome b561" evidence="8">
    <location>
        <begin position="1"/>
        <end position="121"/>
    </location>
</feature>
<accession>A0A1D1Y872</accession>
<keyword evidence="4" id="KW-0249">Electron transport</keyword>
<dbReference type="SMART" id="SM00665">
    <property type="entry name" value="B561"/>
    <property type="match status" value="1"/>
</dbReference>
<gene>
    <name evidence="9" type="primary">FRRS1_5</name>
    <name evidence="9" type="ORF">g.59026</name>
</gene>
<evidence type="ECO:0000256" key="7">
    <source>
        <dbReference type="SAM" id="Phobius"/>
    </source>
</evidence>
<dbReference type="InterPro" id="IPR006593">
    <property type="entry name" value="Cyt_b561/ferric_Rdtase_TM"/>
</dbReference>
<evidence type="ECO:0000256" key="1">
    <source>
        <dbReference type="ARBA" id="ARBA00004370"/>
    </source>
</evidence>